<dbReference type="GO" id="GO:0009966">
    <property type="term" value="P:regulation of signal transduction"/>
    <property type="evidence" value="ECO:0007669"/>
    <property type="project" value="UniProtKB-ARBA"/>
</dbReference>
<dbReference type="PROSITE" id="PS50056">
    <property type="entry name" value="TYR_PHOSPHATASE_2"/>
    <property type="match status" value="1"/>
</dbReference>
<comment type="function">
    <text evidence="14">Protein tyrosine phosphatase which stimulates progression from G1 into S phase during mitosis. Enhances cell proliferation, cell motility and invasive activity, and promotes cancer metastasis. May be involved in the progression of cardiac hypertrophy by inhibiting intracellular calcium mobilization in response to angiotensin II.</text>
</comment>
<dbReference type="FunFam" id="3.90.190.10:FF:000105">
    <property type="entry name" value="Protein tyrosine phosphatase type IVA 3"/>
    <property type="match status" value="1"/>
</dbReference>
<evidence type="ECO:0000256" key="6">
    <source>
        <dbReference type="ARBA" id="ARBA00022753"/>
    </source>
</evidence>
<evidence type="ECO:0000313" key="21">
    <source>
        <dbReference type="Proteomes" id="UP000708208"/>
    </source>
</evidence>
<organism evidence="20 21">
    <name type="scientific">Allacma fusca</name>
    <dbReference type="NCBI Taxonomy" id="39272"/>
    <lineage>
        <taxon>Eukaryota</taxon>
        <taxon>Metazoa</taxon>
        <taxon>Ecdysozoa</taxon>
        <taxon>Arthropoda</taxon>
        <taxon>Hexapoda</taxon>
        <taxon>Collembola</taxon>
        <taxon>Symphypleona</taxon>
        <taxon>Sminthuridae</taxon>
        <taxon>Allacma</taxon>
    </lineage>
</organism>
<dbReference type="GO" id="GO:0004725">
    <property type="term" value="F:protein tyrosine phosphatase activity"/>
    <property type="evidence" value="ECO:0007669"/>
    <property type="project" value="UniProtKB-EC"/>
</dbReference>
<keyword evidence="10" id="KW-1015">Disulfide bond</keyword>
<evidence type="ECO:0000256" key="4">
    <source>
        <dbReference type="ARBA" id="ARBA00022475"/>
    </source>
</evidence>
<evidence type="ECO:0000256" key="7">
    <source>
        <dbReference type="ARBA" id="ARBA00022801"/>
    </source>
</evidence>
<keyword evidence="6" id="KW-0967">Endosome</keyword>
<evidence type="ECO:0000256" key="11">
    <source>
        <dbReference type="ARBA" id="ARBA00023288"/>
    </source>
</evidence>
<evidence type="ECO:0000259" key="18">
    <source>
        <dbReference type="PROSITE" id="PS50054"/>
    </source>
</evidence>
<dbReference type="InterPro" id="IPR003595">
    <property type="entry name" value="Tyr_Pase_cat"/>
</dbReference>
<dbReference type="PROSITE" id="PS50054">
    <property type="entry name" value="TYR_PHOSPHATASE_DUAL"/>
    <property type="match status" value="1"/>
</dbReference>
<dbReference type="SMART" id="SM00404">
    <property type="entry name" value="PTPc_motif"/>
    <property type="match status" value="1"/>
</dbReference>
<keyword evidence="7" id="KW-0378">Hydrolase</keyword>
<dbReference type="Pfam" id="PF22784">
    <property type="entry name" value="PTP-SAK"/>
    <property type="match status" value="1"/>
</dbReference>
<keyword evidence="21" id="KW-1185">Reference proteome</keyword>
<dbReference type="GO" id="GO:0043542">
    <property type="term" value="P:endothelial cell migration"/>
    <property type="evidence" value="ECO:0007669"/>
    <property type="project" value="UniProtKB-ARBA"/>
</dbReference>
<keyword evidence="12" id="KW-0636">Prenylation</keyword>
<dbReference type="InterPro" id="IPR050561">
    <property type="entry name" value="PTP"/>
</dbReference>
<evidence type="ECO:0000256" key="17">
    <source>
        <dbReference type="ARBA" id="ARBA00082375"/>
    </source>
</evidence>
<evidence type="ECO:0000256" key="9">
    <source>
        <dbReference type="ARBA" id="ARBA00023136"/>
    </source>
</evidence>
<evidence type="ECO:0000256" key="1">
    <source>
        <dbReference type="ARBA" id="ARBA00004236"/>
    </source>
</evidence>
<evidence type="ECO:0000256" key="10">
    <source>
        <dbReference type="ARBA" id="ARBA00023157"/>
    </source>
</evidence>
<feature type="domain" description="Tyrosine-protein phosphatase" evidence="18">
    <location>
        <begin position="9"/>
        <end position="164"/>
    </location>
</feature>
<dbReference type="CDD" id="cd14500">
    <property type="entry name" value="PTP-IVa"/>
    <property type="match status" value="1"/>
</dbReference>
<evidence type="ECO:0000256" key="14">
    <source>
        <dbReference type="ARBA" id="ARBA00057132"/>
    </source>
</evidence>
<evidence type="ECO:0000256" key="8">
    <source>
        <dbReference type="ARBA" id="ARBA00022912"/>
    </source>
</evidence>
<keyword evidence="11" id="KW-0449">Lipoprotein</keyword>
<evidence type="ECO:0000256" key="12">
    <source>
        <dbReference type="ARBA" id="ARBA00023289"/>
    </source>
</evidence>
<evidence type="ECO:0000259" key="19">
    <source>
        <dbReference type="PROSITE" id="PS50056"/>
    </source>
</evidence>
<evidence type="ECO:0000256" key="3">
    <source>
        <dbReference type="ARBA" id="ARBA00013064"/>
    </source>
</evidence>
<keyword evidence="5" id="KW-0488">Methylation</keyword>
<dbReference type="Proteomes" id="UP000708208">
    <property type="component" value="Unassembled WGS sequence"/>
</dbReference>
<proteinExistence type="predicted"/>
<dbReference type="GO" id="GO:0005886">
    <property type="term" value="C:plasma membrane"/>
    <property type="evidence" value="ECO:0007669"/>
    <property type="project" value="UniProtKB-SubCell"/>
</dbReference>
<comment type="caution">
    <text evidence="20">The sequence shown here is derived from an EMBL/GenBank/DDBJ whole genome shotgun (WGS) entry which is preliminary data.</text>
</comment>
<dbReference type="AlphaFoldDB" id="A0A8J2J5N6"/>
<feature type="domain" description="Tyrosine specific protein phosphatases" evidence="19">
    <location>
        <begin position="83"/>
        <end position="151"/>
    </location>
</feature>
<evidence type="ECO:0000256" key="15">
    <source>
        <dbReference type="ARBA" id="ARBA00064590"/>
    </source>
</evidence>
<accession>A0A8J2J5N6</accession>
<evidence type="ECO:0000256" key="5">
    <source>
        <dbReference type="ARBA" id="ARBA00022481"/>
    </source>
</evidence>
<evidence type="ECO:0000256" key="2">
    <source>
        <dbReference type="ARBA" id="ARBA00004412"/>
    </source>
</evidence>
<evidence type="ECO:0000256" key="13">
    <source>
        <dbReference type="ARBA" id="ARBA00051722"/>
    </source>
</evidence>
<comment type="subunit">
    <text evidence="15">Interacts with tubulin.</text>
</comment>
<dbReference type="OrthoDB" id="5632at2759"/>
<reference evidence="20" key="1">
    <citation type="submission" date="2021-06" db="EMBL/GenBank/DDBJ databases">
        <authorList>
            <person name="Hodson N. C."/>
            <person name="Mongue J. A."/>
            <person name="Jaron S. K."/>
        </authorList>
    </citation>
    <scope>NUCLEOTIDE SEQUENCE</scope>
</reference>
<protein>
    <recommendedName>
        <fullName evidence="16">Protein tyrosine phosphatase type IVA 3</fullName>
        <ecNumber evidence="3">3.1.3.48</ecNumber>
    </recommendedName>
    <alternativeName>
        <fullName evidence="17">Protein-tyrosine phosphatase 4a3</fullName>
    </alternativeName>
</protein>
<evidence type="ECO:0000256" key="16">
    <source>
        <dbReference type="ARBA" id="ARBA00069015"/>
    </source>
</evidence>
<dbReference type="EC" id="3.1.3.48" evidence="3"/>
<dbReference type="EMBL" id="CAJVCH010005457">
    <property type="protein sequence ID" value="CAG7657882.1"/>
    <property type="molecule type" value="Genomic_DNA"/>
</dbReference>
<name>A0A8J2J5N6_9HEXA</name>
<evidence type="ECO:0000313" key="20">
    <source>
        <dbReference type="EMBL" id="CAG7657882.1"/>
    </source>
</evidence>
<keyword evidence="9" id="KW-0472">Membrane</keyword>
<dbReference type="InterPro" id="IPR057023">
    <property type="entry name" value="PTP-SAK"/>
</dbReference>
<keyword evidence="4" id="KW-1003">Cell membrane</keyword>
<comment type="subcellular location">
    <subcellularLocation>
        <location evidence="1">Cell membrane</location>
    </subcellularLocation>
    <subcellularLocation>
        <location evidence="2">Early endosome</location>
    </subcellularLocation>
</comment>
<dbReference type="InterPro" id="IPR000387">
    <property type="entry name" value="Tyr_Pase_dom"/>
</dbReference>
<gene>
    <name evidence="20" type="ORF">AFUS01_LOCUS995</name>
</gene>
<dbReference type="InterPro" id="IPR020422">
    <property type="entry name" value="TYR_PHOSPHATASE_DUAL_dom"/>
</dbReference>
<sequence length="198" mass="22003">MSMVRVPGACTEIIFKGMRFLITERPSDIGMAAYLEELKRYKVVVVVRVCEATYSPDKLVNDGIQVIDLSFPDGQPPPQQVIDAWFDLLRSRFSGVGNPEGCVAVHCVAGLGRAPVLVALALMELGMKYEDAVELIRTKRRGAINAKQLSFLERYKPKSRLKIRNGHSCFIISISAILTKQTQNISDLTYIATSAKRN</sequence>
<comment type="catalytic activity">
    <reaction evidence="13">
        <text>O-phospho-L-tyrosyl-[protein] + H2O = L-tyrosyl-[protein] + phosphate</text>
        <dbReference type="Rhea" id="RHEA:10684"/>
        <dbReference type="Rhea" id="RHEA-COMP:10136"/>
        <dbReference type="Rhea" id="RHEA-COMP:20101"/>
        <dbReference type="ChEBI" id="CHEBI:15377"/>
        <dbReference type="ChEBI" id="CHEBI:43474"/>
        <dbReference type="ChEBI" id="CHEBI:46858"/>
        <dbReference type="ChEBI" id="CHEBI:61978"/>
        <dbReference type="EC" id="3.1.3.48"/>
    </reaction>
</comment>
<dbReference type="PANTHER" id="PTHR23339">
    <property type="entry name" value="TYROSINE SPECIFIC PROTEIN PHOSPHATASE AND DUAL SPECIFICITY PROTEIN PHOSPHATASE"/>
    <property type="match status" value="1"/>
</dbReference>
<keyword evidence="8" id="KW-0904">Protein phosphatase</keyword>
<dbReference type="GO" id="GO:0005769">
    <property type="term" value="C:early endosome"/>
    <property type="evidence" value="ECO:0007669"/>
    <property type="project" value="UniProtKB-SubCell"/>
</dbReference>